<protein>
    <submittedName>
        <fullName evidence="10">Hydrogenase, Fe-only</fullName>
    </submittedName>
</protein>
<dbReference type="SUPFAM" id="SSF54862">
    <property type="entry name" value="4Fe-4S ferredoxins"/>
    <property type="match status" value="1"/>
</dbReference>
<dbReference type="InterPro" id="IPR017900">
    <property type="entry name" value="4Fe4S_Fe_S_CS"/>
</dbReference>
<dbReference type="Pfam" id="PF21349">
    <property type="entry name" value="RUBY_RBDX"/>
    <property type="match status" value="2"/>
</dbReference>
<accession>K1JV49</accession>
<dbReference type="OrthoDB" id="9799749at2"/>
<feature type="domain" description="Ferritin-like diiron" evidence="8">
    <location>
        <begin position="508"/>
        <end position="638"/>
    </location>
</feature>
<dbReference type="Pfam" id="PF02906">
    <property type="entry name" value="Fe_hyd_lg_C"/>
    <property type="match status" value="1"/>
</dbReference>
<sequence>MSKHIRQEVRVAIDENNPAIVRDEDLCVECRLCAGICNEYVGVNNAYDLAKTGGRSVCIHCGQCIPVCPTNSLQIKSSCDAVRKAVADPDKIVIFSTSPSVRVALGDAFGMADGAFVEGQMVELLRRLGGDYVLDTNFAADLTICEEAAELIERITNAKGPLPQFTSCCPAWVRYCETFHPEMIPHISSAKSPIGMQGPTVKTYFAKKMNLDPKRIVHVAVTPCTAKKAEILREEMNAAGRLLGDPAMRDTDYVITTVELADWAKAARINFAELPEGAFDRLMGEGSGAGVIFGNTGGVMEAALRTAYRHLTGETAPAELYHLTPVRGLQDVKEATVTIAGNDINVAVIYGTASAGEFIRRLNASETDKPYHFVEVMSCPGGCISGGGQPSAFGNKADVLREARIASLYKRDEEMDCRTSDENEEIKALYRDFYGEPLSELAEELLHTNYTDRRSDLGEKKMSYRCKVCGYIYEGDELPADYICPLCHKGVEVFEKVEEKPAATGEKTLAGTKTEKNLQAAFAGESQARNKYTYFAEVAKREGYEQLAEIFLTTARNEQEHARLWFSALGGIQSTAANLKAAAEGENYEWTDMYVQFAKDAEEEGFPELAAKFRAVGAIERAHEERYLKLLKNVEMQQVFEKAGECMWECRICGHLVVGTKAPEVCPVCGYSQAYFEVRAENY</sequence>
<keyword evidence="3" id="KW-0479">Metal-binding</keyword>
<dbReference type="Gene3D" id="1.20.1260.10">
    <property type="match status" value="1"/>
</dbReference>
<dbReference type="Proteomes" id="UP000005835">
    <property type="component" value="Unassembled WGS sequence"/>
</dbReference>
<dbReference type="GO" id="GO:0051536">
    <property type="term" value="F:iron-sulfur cluster binding"/>
    <property type="evidence" value="ECO:0007669"/>
    <property type="project" value="UniProtKB-KW"/>
</dbReference>
<dbReference type="HOGENOM" id="CLU_018240_3_0_4"/>
<dbReference type="PROSITE" id="PS51379">
    <property type="entry name" value="4FE4S_FER_2"/>
    <property type="match status" value="2"/>
</dbReference>
<dbReference type="Gene3D" id="3.40.950.10">
    <property type="entry name" value="Fe-only Hydrogenase (Larger Subunit), Chain L, domain 3"/>
    <property type="match status" value="1"/>
</dbReference>
<dbReference type="InterPro" id="IPR052364">
    <property type="entry name" value="Rubrerythrin"/>
</dbReference>
<dbReference type="SMR" id="K1JV49"/>
<proteinExistence type="predicted"/>
<dbReference type="PATRIC" id="fig|742823.3.peg.1848"/>
<dbReference type="Pfam" id="PF00037">
    <property type="entry name" value="Fer4"/>
    <property type="match status" value="1"/>
</dbReference>
<comment type="cofactor">
    <cofactor evidence="1">
        <name>Fe(3+)</name>
        <dbReference type="ChEBI" id="CHEBI:29034"/>
    </cofactor>
</comment>
<dbReference type="Pfam" id="PF02256">
    <property type="entry name" value="Fe_hyd_SSU"/>
    <property type="match status" value="1"/>
</dbReference>
<dbReference type="InterPro" id="IPR013352">
    <property type="entry name" value="Fe_hydrogenase_subset"/>
</dbReference>
<keyword evidence="6" id="KW-0411">Iron-sulfur</keyword>
<dbReference type="PROSITE" id="PS50903">
    <property type="entry name" value="RUBREDOXIN_LIKE"/>
    <property type="match status" value="2"/>
</dbReference>
<dbReference type="InterPro" id="IPR017896">
    <property type="entry name" value="4Fe4S_Fe-S-bd"/>
</dbReference>
<dbReference type="InterPro" id="IPR050340">
    <property type="entry name" value="Cytosolic_Fe-S_CAF"/>
</dbReference>
<organism evidence="10 11">
    <name type="scientific">Sutterella wadsworthensis 2_1_59BFAA</name>
    <dbReference type="NCBI Taxonomy" id="742823"/>
    <lineage>
        <taxon>Bacteria</taxon>
        <taxon>Pseudomonadati</taxon>
        <taxon>Pseudomonadota</taxon>
        <taxon>Betaproteobacteria</taxon>
        <taxon>Burkholderiales</taxon>
        <taxon>Sutterellaceae</taxon>
        <taxon>Sutterella</taxon>
    </lineage>
</organism>
<dbReference type="EMBL" id="ADMG01000039">
    <property type="protein sequence ID" value="EKB30553.1"/>
    <property type="molecule type" value="Genomic_DNA"/>
</dbReference>
<dbReference type="InterPro" id="IPR003149">
    <property type="entry name" value="Fe_hydrogenase_ssu"/>
</dbReference>
<dbReference type="Gene3D" id="3.30.70.20">
    <property type="match status" value="1"/>
</dbReference>
<dbReference type="Gene3D" id="2.20.28.10">
    <property type="match status" value="1"/>
</dbReference>
<dbReference type="GO" id="GO:0005506">
    <property type="term" value="F:iron ion binding"/>
    <property type="evidence" value="ECO:0007669"/>
    <property type="project" value="InterPro"/>
</dbReference>
<dbReference type="eggNOG" id="COG1592">
    <property type="taxonomic scope" value="Bacteria"/>
</dbReference>
<dbReference type="CDD" id="cd01041">
    <property type="entry name" value="Rubrerythrin"/>
    <property type="match status" value="1"/>
</dbReference>
<dbReference type="eggNOG" id="COG1146">
    <property type="taxonomic scope" value="Bacteria"/>
</dbReference>
<dbReference type="InterPro" id="IPR003251">
    <property type="entry name" value="Rr_diiron-bd_dom"/>
</dbReference>
<keyword evidence="5" id="KW-0408">Iron</keyword>
<dbReference type="GO" id="GO:0008901">
    <property type="term" value="F:ferredoxin hydrogenase activity"/>
    <property type="evidence" value="ECO:0007669"/>
    <property type="project" value="InterPro"/>
</dbReference>
<keyword evidence="2" id="KW-0813">Transport</keyword>
<gene>
    <name evidence="10" type="ORF">HMPREF9465_01851</name>
</gene>
<evidence type="ECO:0000256" key="6">
    <source>
        <dbReference type="ARBA" id="ARBA00023014"/>
    </source>
</evidence>
<evidence type="ECO:0000256" key="2">
    <source>
        <dbReference type="ARBA" id="ARBA00022448"/>
    </source>
</evidence>
<dbReference type="SUPFAM" id="SSF53920">
    <property type="entry name" value="Fe-only hydrogenase"/>
    <property type="match status" value="1"/>
</dbReference>
<dbReference type="InterPro" id="IPR024934">
    <property type="entry name" value="Rubredoxin-like_dom"/>
</dbReference>
<feature type="domain" description="Rubredoxin-like" evidence="7">
    <location>
        <begin position="461"/>
        <end position="497"/>
    </location>
</feature>
<dbReference type="InterPro" id="IPR012347">
    <property type="entry name" value="Ferritin-like"/>
</dbReference>
<dbReference type="InterPro" id="IPR009040">
    <property type="entry name" value="Ferritin-like_diiron"/>
</dbReference>
<dbReference type="Pfam" id="PF02915">
    <property type="entry name" value="Rubrerythrin"/>
    <property type="match status" value="1"/>
</dbReference>
<feature type="domain" description="4Fe-4S ferredoxin-type" evidence="9">
    <location>
        <begin position="49"/>
        <end position="78"/>
    </location>
</feature>
<dbReference type="InterPro" id="IPR009016">
    <property type="entry name" value="Fe_hydrogenase"/>
</dbReference>
<reference evidence="10 11" key="1">
    <citation type="submission" date="2012-05" db="EMBL/GenBank/DDBJ databases">
        <title>The Genome Sequence of Sutterella wadsworthensis 2_1_59BFAA.</title>
        <authorList>
            <consortium name="The Broad Institute Genome Sequencing Platform"/>
            <person name="Earl A."/>
            <person name="Ward D."/>
            <person name="Feldgarden M."/>
            <person name="Gevers D."/>
            <person name="Daigneault M."/>
            <person name="Strauss J."/>
            <person name="Allen-Vercoe E."/>
            <person name="Walker B."/>
            <person name="Young S.K."/>
            <person name="Zeng Q."/>
            <person name="Gargeya S."/>
            <person name="Fitzgerald M."/>
            <person name="Haas B."/>
            <person name="Abouelleil A."/>
            <person name="Alvarado L."/>
            <person name="Arachchi H.M."/>
            <person name="Berlin A.M."/>
            <person name="Chapman S.B."/>
            <person name="Goldberg J."/>
            <person name="Griggs A."/>
            <person name="Gujja S."/>
            <person name="Hansen M."/>
            <person name="Howarth C."/>
            <person name="Imamovic A."/>
            <person name="Larimer J."/>
            <person name="McCowen C."/>
            <person name="Montmayeur A."/>
            <person name="Murphy C."/>
            <person name="Neiman D."/>
            <person name="Pearson M."/>
            <person name="Priest M."/>
            <person name="Roberts A."/>
            <person name="Saif S."/>
            <person name="Shea T."/>
            <person name="Sisk P."/>
            <person name="Sykes S."/>
            <person name="Wortman J."/>
            <person name="Nusbaum C."/>
            <person name="Birren B."/>
        </authorList>
    </citation>
    <scope>NUCLEOTIDE SEQUENCE [LARGE SCALE GENOMIC DNA]</scope>
    <source>
        <strain evidence="10 11">2_1_59BFAA</strain>
    </source>
</reference>
<evidence type="ECO:0000313" key="11">
    <source>
        <dbReference type="Proteomes" id="UP000005835"/>
    </source>
</evidence>
<dbReference type="InterPro" id="IPR004108">
    <property type="entry name" value="Fe_hydrogenase_lsu_C"/>
</dbReference>
<feature type="domain" description="Rubredoxin-like" evidence="7">
    <location>
        <begin position="645"/>
        <end position="679"/>
    </location>
</feature>
<evidence type="ECO:0000259" key="8">
    <source>
        <dbReference type="PROSITE" id="PS50905"/>
    </source>
</evidence>
<evidence type="ECO:0000256" key="1">
    <source>
        <dbReference type="ARBA" id="ARBA00001965"/>
    </source>
</evidence>
<dbReference type="InterPro" id="IPR009078">
    <property type="entry name" value="Ferritin-like_SF"/>
</dbReference>
<evidence type="ECO:0000256" key="5">
    <source>
        <dbReference type="ARBA" id="ARBA00023004"/>
    </source>
</evidence>
<dbReference type="InterPro" id="IPR036991">
    <property type="entry name" value="Fe_hydrogenase_ssu_sf"/>
</dbReference>
<dbReference type="SMART" id="SM00902">
    <property type="entry name" value="Fe_hyd_SSU"/>
    <property type="match status" value="1"/>
</dbReference>
<comment type="caution">
    <text evidence="10">The sequence shown here is derived from an EMBL/GenBank/DDBJ whole genome shotgun (WGS) entry which is preliminary data.</text>
</comment>
<name>K1JV49_9BURK</name>
<dbReference type="AlphaFoldDB" id="K1JV49"/>
<dbReference type="CDD" id="cd00729">
    <property type="entry name" value="rubredoxin_SM"/>
    <property type="match status" value="1"/>
</dbReference>
<dbReference type="Gene3D" id="4.10.260.20">
    <property type="entry name" value="Iron hydrogenase, small subunit"/>
    <property type="match status" value="1"/>
</dbReference>
<dbReference type="STRING" id="742823.HMPREF9465_01851"/>
<evidence type="ECO:0000313" key="10">
    <source>
        <dbReference type="EMBL" id="EKB30553.1"/>
    </source>
</evidence>
<dbReference type="NCBIfam" id="NF045767">
    <property type="entry name" value="RuberyRbr"/>
    <property type="match status" value="1"/>
</dbReference>
<dbReference type="NCBIfam" id="TIGR02512">
    <property type="entry name" value="FeFe_hydrog_A"/>
    <property type="match status" value="1"/>
</dbReference>
<dbReference type="PROSITE" id="PS00198">
    <property type="entry name" value="4FE4S_FER_1"/>
    <property type="match status" value="1"/>
</dbReference>
<dbReference type="PROSITE" id="PS50905">
    <property type="entry name" value="FERRITIN_LIKE"/>
    <property type="match status" value="1"/>
</dbReference>
<dbReference type="InterPro" id="IPR048574">
    <property type="entry name" value="RUBY_RBDX"/>
</dbReference>
<evidence type="ECO:0000259" key="7">
    <source>
        <dbReference type="PROSITE" id="PS50903"/>
    </source>
</evidence>
<dbReference type="PANTHER" id="PTHR11615">
    <property type="entry name" value="NITRATE, FORMATE, IRON DEHYDROGENASE"/>
    <property type="match status" value="1"/>
</dbReference>
<evidence type="ECO:0000256" key="3">
    <source>
        <dbReference type="ARBA" id="ARBA00022723"/>
    </source>
</evidence>
<keyword evidence="4" id="KW-0249">Electron transport</keyword>
<dbReference type="Gene3D" id="3.40.50.1780">
    <property type="match status" value="1"/>
</dbReference>
<keyword evidence="11" id="KW-1185">Reference proteome</keyword>
<dbReference type="eggNOG" id="COG4624">
    <property type="taxonomic scope" value="Bacteria"/>
</dbReference>
<feature type="domain" description="4Fe-4S ferredoxin-type" evidence="9">
    <location>
        <begin position="18"/>
        <end position="46"/>
    </location>
</feature>
<evidence type="ECO:0000259" key="9">
    <source>
        <dbReference type="PROSITE" id="PS51379"/>
    </source>
</evidence>
<dbReference type="SUPFAM" id="SSF57802">
    <property type="entry name" value="Rubredoxin-like"/>
    <property type="match status" value="2"/>
</dbReference>
<dbReference type="RefSeq" id="WP_005436344.1">
    <property type="nucleotide sequence ID" value="NZ_JH815519.1"/>
</dbReference>
<dbReference type="SUPFAM" id="SSF47240">
    <property type="entry name" value="Ferritin-like"/>
    <property type="match status" value="1"/>
</dbReference>
<evidence type="ECO:0000256" key="4">
    <source>
        <dbReference type="ARBA" id="ARBA00022982"/>
    </source>
</evidence>